<reference evidence="2" key="1">
    <citation type="submission" date="2016-03" db="EMBL/GenBank/DDBJ databases">
        <authorList>
            <person name="Ploux O."/>
        </authorList>
    </citation>
    <scope>NUCLEOTIDE SEQUENCE [LARGE SCALE GENOMIC DNA]</scope>
</reference>
<evidence type="ECO:0000313" key="1">
    <source>
        <dbReference type="EMBL" id="ANA86426.1"/>
    </source>
</evidence>
<accession>A0A160DER7</accession>
<dbReference type="RefSeq" id="YP_009274508.1">
    <property type="nucleotide sequence ID" value="NC_030917.1"/>
</dbReference>
<dbReference type="OrthoDB" id="36221at10239"/>
<keyword evidence="2" id="KW-1185">Reference proteome</keyword>
<dbReference type="EMBL" id="KU998245">
    <property type="protein sequence ID" value="ANA86426.1"/>
    <property type="molecule type" value="Genomic_DNA"/>
</dbReference>
<dbReference type="GeneID" id="28800551"/>
<proteinExistence type="predicted"/>
<sequence>MSFPWDSPGLPAGERCRWHKGLCAYHEADPAHCTYCHTTAGRCSCATPGATLTLKVALSAIEAAKTGKPAKVLQEEFGLSHSVAVSLVRRAVGGKKSEHNEEEN</sequence>
<name>A0A160DER7_9CAUD</name>
<gene>
    <name evidence="1" type="primary">92</name>
    <name evidence="1" type="ORF">PBI_ONEUP_92</name>
</gene>
<dbReference type="KEGG" id="vg:28800551"/>
<evidence type="ECO:0000313" key="2">
    <source>
        <dbReference type="Proteomes" id="UP000204609"/>
    </source>
</evidence>
<dbReference type="Proteomes" id="UP000204609">
    <property type="component" value="Segment"/>
</dbReference>
<organism evidence="1 2">
    <name type="scientific">Gordonia phage OneUp</name>
    <dbReference type="NCBI Taxonomy" id="1838074"/>
    <lineage>
        <taxon>Viruses</taxon>
        <taxon>Duplodnaviria</taxon>
        <taxon>Heunggongvirae</taxon>
        <taxon>Uroviricota</taxon>
        <taxon>Caudoviricetes</taxon>
        <taxon>Oneupvirus</taxon>
        <taxon>Oneupvirus oneup</taxon>
    </lineage>
</organism>
<protein>
    <submittedName>
        <fullName evidence="1">Uncharacterized protein</fullName>
    </submittedName>
</protein>